<feature type="signal peptide" evidence="4">
    <location>
        <begin position="1"/>
        <end position="20"/>
    </location>
</feature>
<dbReference type="NCBIfam" id="TIGR03002">
    <property type="entry name" value="outer_YhbN_LptA"/>
    <property type="match status" value="1"/>
</dbReference>
<evidence type="ECO:0000259" key="5">
    <source>
        <dbReference type="Pfam" id="PF03968"/>
    </source>
</evidence>
<dbReference type="Gene3D" id="2.60.450.10">
    <property type="entry name" value="Lipopolysaccharide (LPS) transport protein A like domain"/>
    <property type="match status" value="1"/>
</dbReference>
<sequence length="175" mass="19442" precursor="true">MTCKKLLVWGLLLLTPGLQATEADFTQPVTVSADRSSGDFTNRTLEYIDNVQITQGSLKILADRLTLESSEDKSHQVMIATGNPATYQQMMDNGLLAKAQANEIRYDINTQDLIMTGDAELSQEGSLVRGETISYNARLQRLTAQGSADEQITTIFMPTERNNDEQEQQQTEPQP</sequence>
<dbReference type="RefSeq" id="WP_345337241.1">
    <property type="nucleotide sequence ID" value="NZ_BAABJZ010000105.1"/>
</dbReference>
<keyword evidence="1 4" id="KW-0813">Transport</keyword>
<reference evidence="7" key="1">
    <citation type="journal article" date="2019" name="Int. J. Syst. Evol. Microbiol.">
        <title>The Global Catalogue of Microorganisms (GCM) 10K type strain sequencing project: providing services to taxonomists for standard genome sequencing and annotation.</title>
        <authorList>
            <consortium name="The Broad Institute Genomics Platform"/>
            <consortium name="The Broad Institute Genome Sequencing Center for Infectious Disease"/>
            <person name="Wu L."/>
            <person name="Ma J."/>
        </authorList>
    </citation>
    <scope>NUCLEOTIDE SEQUENCE [LARGE SCALE GENOMIC DNA]</scope>
    <source>
        <strain evidence="7">JCM 18401</strain>
    </source>
</reference>
<dbReference type="InterPro" id="IPR052037">
    <property type="entry name" value="LPS_export_LptA"/>
</dbReference>
<keyword evidence="3 4" id="KW-0574">Periplasm</keyword>
<feature type="chain" id="PRO_5044921389" description="Lipopolysaccharide export system protein LptA" evidence="4">
    <location>
        <begin position="21"/>
        <end position="175"/>
    </location>
</feature>
<dbReference type="EMBL" id="BAABJZ010000105">
    <property type="protein sequence ID" value="GAA4901615.1"/>
    <property type="molecule type" value="Genomic_DNA"/>
</dbReference>
<gene>
    <name evidence="4 6" type="primary">lptA</name>
    <name evidence="6" type="ORF">GCM10023333_39620</name>
</gene>
<organism evidence="6 7">
    <name type="scientific">Ferrimonas pelagia</name>
    <dbReference type="NCBI Taxonomy" id="1177826"/>
    <lineage>
        <taxon>Bacteria</taxon>
        <taxon>Pseudomonadati</taxon>
        <taxon>Pseudomonadota</taxon>
        <taxon>Gammaproteobacteria</taxon>
        <taxon>Alteromonadales</taxon>
        <taxon>Ferrimonadaceae</taxon>
        <taxon>Ferrimonas</taxon>
    </lineage>
</organism>
<comment type="caution">
    <text evidence="6">The sequence shown here is derived from an EMBL/GenBank/DDBJ whole genome shotgun (WGS) entry which is preliminary data.</text>
</comment>
<evidence type="ECO:0000313" key="6">
    <source>
        <dbReference type="EMBL" id="GAA4901615.1"/>
    </source>
</evidence>
<comment type="similarity">
    <text evidence="4">Belongs to the LptA family.</text>
</comment>
<feature type="domain" description="Organic solvent tolerance-like N-terminal" evidence="5">
    <location>
        <begin position="31"/>
        <end position="139"/>
    </location>
</feature>
<dbReference type="PANTHER" id="PTHR36504:SF1">
    <property type="entry name" value="LIPOPOLYSACCHARIDE EXPORT SYSTEM PROTEIN LPTA"/>
    <property type="match status" value="1"/>
</dbReference>
<protein>
    <recommendedName>
        <fullName evidence="4">Lipopolysaccharide export system protein LptA</fullName>
    </recommendedName>
</protein>
<evidence type="ECO:0000256" key="4">
    <source>
        <dbReference type="HAMAP-Rule" id="MF_01914"/>
    </source>
</evidence>
<accession>A0ABP9FGM7</accession>
<evidence type="ECO:0000256" key="1">
    <source>
        <dbReference type="ARBA" id="ARBA00022448"/>
    </source>
</evidence>
<comment type="function">
    <text evidence="4">Involved in the assembly of lipopolysaccharide (LPS). Required for the translocation of LPS from the inner membrane to the outer membrane. May form a bridge between the inner membrane and the outer membrane, via interactions with LptC and LptD, thereby facilitating LPS transfer across the periplasm.</text>
</comment>
<evidence type="ECO:0000256" key="3">
    <source>
        <dbReference type="ARBA" id="ARBA00022764"/>
    </source>
</evidence>
<keyword evidence="2 4" id="KW-0732">Signal</keyword>
<dbReference type="HAMAP" id="MF_01914">
    <property type="entry name" value="LPS_assembly_LptA"/>
    <property type="match status" value="1"/>
</dbReference>
<dbReference type="PANTHER" id="PTHR36504">
    <property type="entry name" value="LIPOPOLYSACCHARIDE EXPORT SYSTEM PROTEIN LPTA"/>
    <property type="match status" value="1"/>
</dbReference>
<dbReference type="InterPro" id="IPR014340">
    <property type="entry name" value="LptA"/>
</dbReference>
<dbReference type="Pfam" id="PF03968">
    <property type="entry name" value="LptD_N"/>
    <property type="match status" value="1"/>
</dbReference>
<dbReference type="InterPro" id="IPR005653">
    <property type="entry name" value="OstA-like_N"/>
</dbReference>
<dbReference type="Proteomes" id="UP001499988">
    <property type="component" value="Unassembled WGS sequence"/>
</dbReference>
<name>A0ABP9FGM7_9GAMM</name>
<comment type="subcellular location">
    <subcellularLocation>
        <location evidence="4">Periplasm</location>
    </subcellularLocation>
</comment>
<proteinExistence type="inferred from homology"/>
<evidence type="ECO:0000313" key="7">
    <source>
        <dbReference type="Proteomes" id="UP001499988"/>
    </source>
</evidence>
<evidence type="ECO:0000256" key="2">
    <source>
        <dbReference type="ARBA" id="ARBA00022729"/>
    </source>
</evidence>
<keyword evidence="7" id="KW-1185">Reference proteome</keyword>
<comment type="subunit">
    <text evidence="4">Component of the lipopolysaccharide transport and assembly complex.</text>
</comment>